<comment type="function">
    <text evidence="9">Catalyzes the phospholipid dependent N-acylation of the N-terminal cysteine of apolipoprotein, the last step in lipoprotein maturation.</text>
</comment>
<dbReference type="Pfam" id="PF00795">
    <property type="entry name" value="CN_hydrolase"/>
    <property type="match status" value="1"/>
</dbReference>
<keyword evidence="8 9" id="KW-0012">Acyltransferase</keyword>
<accession>A0ABY4TSF0</accession>
<dbReference type="InterPro" id="IPR036526">
    <property type="entry name" value="C-N_Hydrolase_sf"/>
</dbReference>
<keyword evidence="3 9" id="KW-1003">Cell membrane</keyword>
<dbReference type="EMBL" id="CP098401">
    <property type="protein sequence ID" value="URW75329.1"/>
    <property type="molecule type" value="Genomic_DNA"/>
</dbReference>
<evidence type="ECO:0000256" key="9">
    <source>
        <dbReference type="HAMAP-Rule" id="MF_01148"/>
    </source>
</evidence>
<evidence type="ECO:0000256" key="5">
    <source>
        <dbReference type="ARBA" id="ARBA00022692"/>
    </source>
</evidence>
<evidence type="ECO:0000256" key="1">
    <source>
        <dbReference type="ARBA" id="ARBA00004651"/>
    </source>
</evidence>
<evidence type="ECO:0000256" key="7">
    <source>
        <dbReference type="ARBA" id="ARBA00023136"/>
    </source>
</evidence>
<dbReference type="CDD" id="cd07571">
    <property type="entry name" value="ALP_N-acyl_transferase"/>
    <property type="match status" value="1"/>
</dbReference>
<feature type="transmembrane region" description="Helical" evidence="9">
    <location>
        <begin position="491"/>
        <end position="510"/>
    </location>
</feature>
<proteinExistence type="inferred from homology"/>
<protein>
    <recommendedName>
        <fullName evidence="9">Apolipoprotein N-acyltransferase</fullName>
        <shortName evidence="9">ALP N-acyltransferase</shortName>
        <ecNumber evidence="9">2.3.1.269</ecNumber>
    </recommendedName>
</protein>
<evidence type="ECO:0000313" key="11">
    <source>
        <dbReference type="EMBL" id="URW75329.1"/>
    </source>
</evidence>
<feature type="transmembrane region" description="Helical" evidence="9">
    <location>
        <begin position="167"/>
        <end position="186"/>
    </location>
</feature>
<keyword evidence="12" id="KW-1185">Reference proteome</keyword>
<evidence type="ECO:0000313" key="12">
    <source>
        <dbReference type="Proteomes" id="UP001055580"/>
    </source>
</evidence>
<dbReference type="PANTHER" id="PTHR38686:SF1">
    <property type="entry name" value="APOLIPOPROTEIN N-ACYLTRANSFERASE"/>
    <property type="match status" value="1"/>
</dbReference>
<evidence type="ECO:0000256" key="4">
    <source>
        <dbReference type="ARBA" id="ARBA00022679"/>
    </source>
</evidence>
<evidence type="ECO:0000256" key="3">
    <source>
        <dbReference type="ARBA" id="ARBA00022475"/>
    </source>
</evidence>
<gene>
    <name evidence="9 11" type="primary">lnt</name>
    <name evidence="11" type="ORF">M9980_12420</name>
</gene>
<comment type="catalytic activity">
    <reaction evidence="9">
        <text>N-terminal S-1,2-diacyl-sn-glyceryl-L-cysteinyl-[lipoprotein] + a glycerophospholipid = N-acyl-S-1,2-diacyl-sn-glyceryl-L-cysteinyl-[lipoprotein] + a 2-acyl-sn-glycero-3-phospholipid + H(+)</text>
        <dbReference type="Rhea" id="RHEA:48228"/>
        <dbReference type="Rhea" id="RHEA-COMP:14681"/>
        <dbReference type="Rhea" id="RHEA-COMP:14684"/>
        <dbReference type="ChEBI" id="CHEBI:15378"/>
        <dbReference type="ChEBI" id="CHEBI:136912"/>
        <dbReference type="ChEBI" id="CHEBI:140656"/>
        <dbReference type="ChEBI" id="CHEBI:140657"/>
        <dbReference type="ChEBI" id="CHEBI:140660"/>
        <dbReference type="EC" id="2.3.1.269"/>
    </reaction>
</comment>
<dbReference type="InterPro" id="IPR003010">
    <property type="entry name" value="C-N_Hydrolase"/>
</dbReference>
<dbReference type="PROSITE" id="PS50263">
    <property type="entry name" value="CN_HYDROLASE"/>
    <property type="match status" value="1"/>
</dbReference>
<keyword evidence="7 9" id="KW-0472">Membrane</keyword>
<evidence type="ECO:0000256" key="6">
    <source>
        <dbReference type="ARBA" id="ARBA00022989"/>
    </source>
</evidence>
<dbReference type="NCBIfam" id="TIGR00546">
    <property type="entry name" value="lnt"/>
    <property type="match status" value="1"/>
</dbReference>
<organism evidence="11 12">
    <name type="scientific">Sphingomonas donggukensis</name>
    <dbReference type="NCBI Taxonomy" id="2949093"/>
    <lineage>
        <taxon>Bacteria</taxon>
        <taxon>Pseudomonadati</taxon>
        <taxon>Pseudomonadota</taxon>
        <taxon>Alphaproteobacteria</taxon>
        <taxon>Sphingomonadales</taxon>
        <taxon>Sphingomonadaceae</taxon>
        <taxon>Sphingomonas</taxon>
    </lineage>
</organism>
<feature type="transmembrane region" description="Helical" evidence="9">
    <location>
        <begin position="78"/>
        <end position="103"/>
    </location>
</feature>
<keyword evidence="6 9" id="KW-1133">Transmembrane helix</keyword>
<comment type="subcellular location">
    <subcellularLocation>
        <location evidence="1 9">Cell membrane</location>
        <topology evidence="1 9">Multi-pass membrane protein</topology>
    </subcellularLocation>
</comment>
<comment type="caution">
    <text evidence="9">Lacks conserved residue(s) required for the propagation of feature annotation.</text>
</comment>
<keyword evidence="4 9" id="KW-0808">Transferase</keyword>
<feature type="transmembrane region" description="Helical" evidence="9">
    <location>
        <begin position="110"/>
        <end position="131"/>
    </location>
</feature>
<dbReference type="EC" id="2.3.1.269" evidence="9"/>
<dbReference type="Pfam" id="PF20154">
    <property type="entry name" value="LNT_N"/>
    <property type="match status" value="1"/>
</dbReference>
<comment type="similarity">
    <text evidence="2 9">Belongs to the CN hydrolase family. Apolipoprotein N-acyltransferase subfamily.</text>
</comment>
<feature type="domain" description="CN hydrolase" evidence="10">
    <location>
        <begin position="226"/>
        <end position="481"/>
    </location>
</feature>
<evidence type="ECO:0000256" key="8">
    <source>
        <dbReference type="ARBA" id="ARBA00023315"/>
    </source>
</evidence>
<dbReference type="SUPFAM" id="SSF56317">
    <property type="entry name" value="Carbon-nitrogen hydrolase"/>
    <property type="match status" value="1"/>
</dbReference>
<evidence type="ECO:0000259" key="10">
    <source>
        <dbReference type="PROSITE" id="PS50263"/>
    </source>
</evidence>
<sequence>MRVLLPILLGAAAATGFAPLELLPLTLLAFAWWLKLVHDAPTLRRALASGWLFGLGHFTINNNWIQHAFDFQDRMPPVLGYGAVVGLALYLAVYPMLAAGLAWRLASQRAVGASGGIGAPFVLVAGAAWIATEYLRATMFTGYAWNPLGTAWLAWPGIAHAARFVGTYALSGLLVVSAGALVLLYARRWAVPAGVAATLTLCVALDAARPPLVAVTSANTPRVRVVQPNTAQQIEVTSEHARGVLRTLAALSGRPGPAPRLVVWPEGSVDPYVEDGYPPEWYYRGSSLATRSTVARALGPRDTALIGGTALNFDSRGELASAGNSVFAIDASARIGGRYDKAHLVPYGEYLPMRPLLGPLGLSRLVAGDVDFRPGPGPATIDVPGFGRIGLQICYEIIFSGQVVDRAHRPALLFNPSNDAWFGDWGPPQHLAQARMRAIEEGLPIVRATPDGISAIIAADGRILAHVPRHVAGAVEMPVPPAYPPTIFARAGNWMALAAALLLLGLALVARRR</sequence>
<dbReference type="RefSeq" id="WP_250751395.1">
    <property type="nucleotide sequence ID" value="NZ_CP098401.1"/>
</dbReference>
<name>A0ABY4TSF0_9SPHN</name>
<comment type="pathway">
    <text evidence="9">Protein modification; lipoprotein biosynthesis (N-acyl transfer).</text>
</comment>
<dbReference type="InterPro" id="IPR045378">
    <property type="entry name" value="LNT_N"/>
</dbReference>
<dbReference type="HAMAP" id="MF_01148">
    <property type="entry name" value="Lnt"/>
    <property type="match status" value="1"/>
</dbReference>
<keyword evidence="5 9" id="KW-0812">Transmembrane</keyword>
<dbReference type="Proteomes" id="UP001055580">
    <property type="component" value="Chromosome"/>
</dbReference>
<dbReference type="InterPro" id="IPR004563">
    <property type="entry name" value="Apolipo_AcylTrfase"/>
</dbReference>
<dbReference type="Gene3D" id="3.60.110.10">
    <property type="entry name" value="Carbon-nitrogen hydrolase"/>
    <property type="match status" value="1"/>
</dbReference>
<feature type="transmembrane region" description="Helical" evidence="9">
    <location>
        <begin position="137"/>
        <end position="155"/>
    </location>
</feature>
<reference evidence="11" key="1">
    <citation type="submission" date="2022-05" db="EMBL/GenBank/DDBJ databases">
        <title>Sphingomonas sp. strain RMG20 Genome sequencing and assembly.</title>
        <authorList>
            <person name="Kim I."/>
        </authorList>
    </citation>
    <scope>NUCLEOTIDE SEQUENCE</scope>
    <source>
        <strain evidence="11">RMG20</strain>
    </source>
</reference>
<evidence type="ECO:0000256" key="2">
    <source>
        <dbReference type="ARBA" id="ARBA00010065"/>
    </source>
</evidence>
<dbReference type="PANTHER" id="PTHR38686">
    <property type="entry name" value="APOLIPOPROTEIN N-ACYLTRANSFERASE"/>
    <property type="match status" value="1"/>
</dbReference>